<dbReference type="GO" id="GO:0004619">
    <property type="term" value="F:phosphoglycerate mutase activity"/>
    <property type="evidence" value="ECO:0007669"/>
    <property type="project" value="UniProtKB-EC"/>
</dbReference>
<name>A0A510HMB7_9ACTN</name>
<dbReference type="InterPro" id="IPR005952">
    <property type="entry name" value="Phosphogly_mut1"/>
</dbReference>
<dbReference type="RefSeq" id="WP_172620898.1">
    <property type="nucleotide sequence ID" value="NZ_AP019791.1"/>
</dbReference>
<organism evidence="7 8">
    <name type="scientific">Rubrobacter xylanophilus</name>
    <dbReference type="NCBI Taxonomy" id="49319"/>
    <lineage>
        <taxon>Bacteria</taxon>
        <taxon>Bacillati</taxon>
        <taxon>Actinomycetota</taxon>
        <taxon>Rubrobacteria</taxon>
        <taxon>Rubrobacterales</taxon>
        <taxon>Rubrobacteraceae</taxon>
        <taxon>Rubrobacter</taxon>
    </lineage>
</organism>
<sequence>MRLLLVRHAPAGWPQEPRYRGWSDAPLGEEGLRAARLLARRVAEEAPDAVYASDLSRASGTAREVSSRLGVPLHLRGGLREMAFGEWEGLSHREVLGRDPERYRRWLVDPFGTAPPGGESAAACLARAWEVLEEIRESLPAGSSAVVVSHGGTLRLLLCRLLGMPPANHFRLRLDYCGITTVDWESEPVLSGLNDLSHLRCAR</sequence>
<protein>
    <recommendedName>
        <fullName evidence="2">phosphoglycerate mutase (2,3-diphosphoglycerate-dependent)</fullName>
        <ecNumber evidence="2">5.4.2.11</ecNumber>
    </recommendedName>
</protein>
<evidence type="ECO:0000256" key="2">
    <source>
        <dbReference type="ARBA" id="ARBA00012028"/>
    </source>
</evidence>
<dbReference type="SUPFAM" id="SSF53254">
    <property type="entry name" value="Phosphoglycerate mutase-like"/>
    <property type="match status" value="1"/>
</dbReference>
<evidence type="ECO:0000256" key="5">
    <source>
        <dbReference type="PIRSR" id="PIRSR613078-1"/>
    </source>
</evidence>
<evidence type="ECO:0000313" key="8">
    <source>
        <dbReference type="Proteomes" id="UP000318065"/>
    </source>
</evidence>
<feature type="active site" description="Tele-phosphohistidine intermediate" evidence="5">
    <location>
        <position position="8"/>
    </location>
</feature>
<gene>
    <name evidence="7" type="ORF">RxyAA322_30000</name>
</gene>
<dbReference type="PANTHER" id="PTHR11931">
    <property type="entry name" value="PHOSPHOGLYCERATE MUTASE"/>
    <property type="match status" value="1"/>
</dbReference>
<accession>A0A510HMB7</accession>
<proteinExistence type="inferred from homology"/>
<dbReference type="Gene3D" id="3.40.50.1240">
    <property type="entry name" value="Phosphoglycerate mutase-like"/>
    <property type="match status" value="1"/>
</dbReference>
<dbReference type="InterPro" id="IPR013078">
    <property type="entry name" value="His_Pase_superF_clade-1"/>
</dbReference>
<reference evidence="7" key="1">
    <citation type="journal article" date="2019" name="Microbiol. Resour. Announc.">
        <title>Complete Genome Sequence of Rubrobacter xylanophilus Strain AA3-22, Isolated from Arima Onsen in Japan.</title>
        <authorList>
            <person name="Tomariguchi N."/>
            <person name="Miyazaki K."/>
        </authorList>
    </citation>
    <scope>NUCLEOTIDE SEQUENCE [LARGE SCALE GENOMIC DNA]</scope>
    <source>
        <strain evidence="7">AA3-22</strain>
    </source>
</reference>
<dbReference type="Pfam" id="PF00300">
    <property type="entry name" value="His_Phos_1"/>
    <property type="match status" value="1"/>
</dbReference>
<dbReference type="GO" id="GO:0006096">
    <property type="term" value="P:glycolytic process"/>
    <property type="evidence" value="ECO:0007669"/>
    <property type="project" value="UniProtKB-KW"/>
</dbReference>
<feature type="active site" description="Proton donor/acceptor" evidence="5">
    <location>
        <position position="81"/>
    </location>
</feature>
<keyword evidence="4" id="KW-0413">Isomerase</keyword>
<feature type="binding site" evidence="6">
    <location>
        <position position="57"/>
    </location>
    <ligand>
        <name>substrate</name>
    </ligand>
</feature>
<evidence type="ECO:0000256" key="1">
    <source>
        <dbReference type="ARBA" id="ARBA00006717"/>
    </source>
</evidence>
<evidence type="ECO:0000256" key="3">
    <source>
        <dbReference type="ARBA" id="ARBA00023152"/>
    </source>
</evidence>
<dbReference type="CDD" id="cd07067">
    <property type="entry name" value="HP_PGM_like"/>
    <property type="match status" value="1"/>
</dbReference>
<keyword evidence="8" id="KW-1185">Reference proteome</keyword>
<dbReference type="EMBL" id="AP019791">
    <property type="protein sequence ID" value="BBL81146.1"/>
    <property type="molecule type" value="Genomic_DNA"/>
</dbReference>
<evidence type="ECO:0000256" key="4">
    <source>
        <dbReference type="ARBA" id="ARBA00023235"/>
    </source>
</evidence>
<dbReference type="InterPro" id="IPR029033">
    <property type="entry name" value="His_PPase_superfam"/>
</dbReference>
<dbReference type="SMART" id="SM00855">
    <property type="entry name" value="PGAM"/>
    <property type="match status" value="1"/>
</dbReference>
<evidence type="ECO:0000313" key="7">
    <source>
        <dbReference type="EMBL" id="BBL81146.1"/>
    </source>
</evidence>
<dbReference type="EC" id="5.4.2.11" evidence="2"/>
<comment type="similarity">
    <text evidence="1">Belongs to the phosphoglycerate mutase family. BPG-dependent PGAM subfamily.</text>
</comment>
<dbReference type="Proteomes" id="UP000318065">
    <property type="component" value="Chromosome"/>
</dbReference>
<dbReference type="AlphaFoldDB" id="A0A510HMB7"/>
<keyword evidence="3" id="KW-0324">Glycolysis</keyword>
<evidence type="ECO:0000256" key="6">
    <source>
        <dbReference type="PIRSR" id="PIRSR613078-2"/>
    </source>
</evidence>